<evidence type="ECO:0000256" key="2">
    <source>
        <dbReference type="ARBA" id="ARBA00007965"/>
    </source>
</evidence>
<feature type="transmembrane region" description="Helical" evidence="7">
    <location>
        <begin position="270"/>
        <end position="300"/>
    </location>
</feature>
<name>A0ABQ9K3W7_9CUCU</name>
<evidence type="ECO:0000256" key="7">
    <source>
        <dbReference type="SAM" id="Phobius"/>
    </source>
</evidence>
<feature type="transmembrane region" description="Helical" evidence="7">
    <location>
        <begin position="364"/>
        <end position="386"/>
    </location>
</feature>
<dbReference type="Pfam" id="PF01733">
    <property type="entry name" value="Nucleoside_tran"/>
    <property type="match status" value="1"/>
</dbReference>
<keyword evidence="9" id="KW-1185">Reference proteome</keyword>
<feature type="transmembrane region" description="Helical" evidence="7">
    <location>
        <begin position="175"/>
        <end position="193"/>
    </location>
</feature>
<gene>
    <name evidence="8" type="ORF">NQ317_007093</name>
</gene>
<evidence type="ECO:0000313" key="8">
    <source>
        <dbReference type="EMBL" id="KAJ8985306.1"/>
    </source>
</evidence>
<reference evidence="8" key="1">
    <citation type="journal article" date="2023" name="Insect Mol. Biol.">
        <title>Genome sequencing provides insights into the evolution of gene families encoding plant cell wall-degrading enzymes in longhorned beetles.</title>
        <authorList>
            <person name="Shin N.R."/>
            <person name="Okamura Y."/>
            <person name="Kirsch R."/>
            <person name="Pauchet Y."/>
        </authorList>
    </citation>
    <scope>NUCLEOTIDE SEQUENCE</scope>
    <source>
        <strain evidence="8">MMC_N1</strain>
    </source>
</reference>
<dbReference type="Proteomes" id="UP001162164">
    <property type="component" value="Unassembled WGS sequence"/>
</dbReference>
<feature type="transmembrane region" description="Helical" evidence="7">
    <location>
        <begin position="468"/>
        <end position="493"/>
    </location>
</feature>
<comment type="caution">
    <text evidence="8">The sequence shown here is derived from an EMBL/GenBank/DDBJ whole genome shotgun (WGS) entry which is preliminary data.</text>
</comment>
<evidence type="ECO:0000256" key="1">
    <source>
        <dbReference type="ARBA" id="ARBA00004141"/>
    </source>
</evidence>
<comment type="similarity">
    <text evidence="2">Belongs to the SLC29A/ENT transporter (TC 2.A.57) family.</text>
</comment>
<evidence type="ECO:0000256" key="6">
    <source>
        <dbReference type="ARBA" id="ARBA00023136"/>
    </source>
</evidence>
<feature type="transmembrane region" description="Helical" evidence="7">
    <location>
        <begin position="435"/>
        <end position="456"/>
    </location>
</feature>
<feature type="transmembrane region" description="Helical" evidence="7">
    <location>
        <begin position="205"/>
        <end position="230"/>
    </location>
</feature>
<feature type="transmembrane region" description="Helical" evidence="7">
    <location>
        <begin position="92"/>
        <end position="121"/>
    </location>
</feature>
<feature type="transmembrane region" description="Helical" evidence="7">
    <location>
        <begin position="398"/>
        <end position="415"/>
    </location>
</feature>
<comment type="subcellular location">
    <subcellularLocation>
        <location evidence="1">Membrane</location>
        <topology evidence="1">Multi-pass membrane protein</topology>
    </subcellularLocation>
</comment>
<evidence type="ECO:0000313" key="9">
    <source>
        <dbReference type="Proteomes" id="UP001162164"/>
    </source>
</evidence>
<keyword evidence="3" id="KW-0813">Transport</keyword>
<feature type="transmembrane region" description="Helical" evidence="7">
    <location>
        <begin position="321"/>
        <end position="344"/>
    </location>
</feature>
<dbReference type="SUPFAM" id="SSF103473">
    <property type="entry name" value="MFS general substrate transporter"/>
    <property type="match status" value="1"/>
</dbReference>
<evidence type="ECO:0000256" key="3">
    <source>
        <dbReference type="ARBA" id="ARBA00022448"/>
    </source>
</evidence>
<sequence>MQTHIGIKIVTIISPRMLLLADFPWRGVSPKAIFQIPHCQSEIGAPISHRVKMEGYNEISDVFNRVSIASIEKSEKFHQELPKKPAPKDAFYLVRFLCLLFGLLHIMPLTFFVTANNYWMYKLRDVSSETVDLNNKTTLQTYFNSGLMITQSTSNILCMLLSSAFAHTIEVRSRVLSSLSIIAILFVLFTALIKVNTDSWQTAFFVLSLLTLSVICGVLTLFQVSTLALIPKFPPSYMKMFLMGQGGSGVFSGCLQIICLATGTSTQTSALFYFCSGTAVIFLALFMFFITKHLAFYQYYVEDKTVQMRKERLSKDEIKYVLKNIWSCIAICLIALVNLMLIHTSITGLVVSENYGVGNRWNDVFFVPTITYLYFDVVGLFGRYVGEKILITRSNAKWWVSLTVLRFVTVPLIMLCNAKPRSHLPVWFPHDWQYIIIHGVLAFTHGFLFNMVFLSIPRLIPGKEEAAFLLVLTSVGIAGGLMSPLSLLGVRIFCMKSHID</sequence>
<accession>A0ABQ9K3W7</accession>
<dbReference type="InterPro" id="IPR002259">
    <property type="entry name" value="Eqnu_transpt"/>
</dbReference>
<evidence type="ECO:0000256" key="4">
    <source>
        <dbReference type="ARBA" id="ARBA00022692"/>
    </source>
</evidence>
<keyword evidence="5 7" id="KW-1133">Transmembrane helix</keyword>
<proteinExistence type="inferred from homology"/>
<evidence type="ECO:0000256" key="5">
    <source>
        <dbReference type="ARBA" id="ARBA00022989"/>
    </source>
</evidence>
<keyword evidence="4 7" id="KW-0812">Transmembrane</keyword>
<dbReference type="PANTHER" id="PTHR10332">
    <property type="entry name" value="EQUILIBRATIVE NUCLEOSIDE TRANSPORTER"/>
    <property type="match status" value="1"/>
</dbReference>
<evidence type="ECO:0008006" key="10">
    <source>
        <dbReference type="Google" id="ProtNLM"/>
    </source>
</evidence>
<dbReference type="InterPro" id="IPR036259">
    <property type="entry name" value="MFS_trans_sf"/>
</dbReference>
<feature type="transmembrane region" description="Helical" evidence="7">
    <location>
        <begin position="141"/>
        <end position="163"/>
    </location>
</feature>
<feature type="transmembrane region" description="Helical" evidence="7">
    <location>
        <begin position="242"/>
        <end position="264"/>
    </location>
</feature>
<dbReference type="PRINTS" id="PR01130">
    <property type="entry name" value="DERENTRNSPRT"/>
</dbReference>
<protein>
    <recommendedName>
        <fullName evidence="10">Equilibrative nucleoside transporter 3</fullName>
    </recommendedName>
</protein>
<dbReference type="PANTHER" id="PTHR10332:SF88">
    <property type="entry name" value="EQUILIBRATIVE NUCLEOSIDE TRANSPORTER 1, ISOFORM A"/>
    <property type="match status" value="1"/>
</dbReference>
<dbReference type="EMBL" id="JAPWTJ010000017">
    <property type="protein sequence ID" value="KAJ8985306.1"/>
    <property type="molecule type" value="Genomic_DNA"/>
</dbReference>
<organism evidence="8 9">
    <name type="scientific">Molorchus minor</name>
    <dbReference type="NCBI Taxonomy" id="1323400"/>
    <lineage>
        <taxon>Eukaryota</taxon>
        <taxon>Metazoa</taxon>
        <taxon>Ecdysozoa</taxon>
        <taxon>Arthropoda</taxon>
        <taxon>Hexapoda</taxon>
        <taxon>Insecta</taxon>
        <taxon>Pterygota</taxon>
        <taxon>Neoptera</taxon>
        <taxon>Endopterygota</taxon>
        <taxon>Coleoptera</taxon>
        <taxon>Polyphaga</taxon>
        <taxon>Cucujiformia</taxon>
        <taxon>Chrysomeloidea</taxon>
        <taxon>Cerambycidae</taxon>
        <taxon>Lamiinae</taxon>
        <taxon>Monochamini</taxon>
        <taxon>Molorchus</taxon>
    </lineage>
</organism>
<keyword evidence="6 7" id="KW-0472">Membrane</keyword>